<dbReference type="AlphaFoldDB" id="A0A7C1W0N1"/>
<dbReference type="Proteomes" id="UP000886384">
    <property type="component" value="Unassembled WGS sequence"/>
</dbReference>
<organism evidence="1">
    <name type="scientific">Methylophaga aminisulfidivorans</name>
    <dbReference type="NCBI Taxonomy" id="230105"/>
    <lineage>
        <taxon>Bacteria</taxon>
        <taxon>Pseudomonadati</taxon>
        <taxon>Pseudomonadota</taxon>
        <taxon>Gammaproteobacteria</taxon>
        <taxon>Thiotrichales</taxon>
        <taxon>Piscirickettsiaceae</taxon>
        <taxon>Methylophaga</taxon>
    </lineage>
</organism>
<name>A0A7C1W0N1_9GAMM</name>
<gene>
    <name evidence="1" type="ORF">ENI26_07060</name>
</gene>
<accession>A0A7C1W0N1</accession>
<dbReference type="EMBL" id="DRHY01000157">
    <property type="protein sequence ID" value="HEC74117.1"/>
    <property type="molecule type" value="Genomic_DNA"/>
</dbReference>
<sequence>MATQATNQDLQDQLDALRKDFAEVTSTLKAISSDYVQEGQDKIKAKAQQAQQKANESIDMARGEVEAHPYASMAAAFGIGLLIGKLLDRK</sequence>
<evidence type="ECO:0000313" key="1">
    <source>
        <dbReference type="EMBL" id="HEC74117.1"/>
    </source>
</evidence>
<protein>
    <submittedName>
        <fullName evidence="1">DUF883 family protein</fullName>
    </submittedName>
</protein>
<comment type="caution">
    <text evidence="1">The sequence shown here is derived from an EMBL/GenBank/DDBJ whole genome shotgun (WGS) entry which is preliminary data.</text>
</comment>
<proteinExistence type="predicted"/>
<reference evidence="1" key="1">
    <citation type="journal article" date="2020" name="mSystems">
        <title>Genome- and Community-Level Interaction Insights into Carbon Utilization and Element Cycling Functions of Hydrothermarchaeota in Hydrothermal Sediment.</title>
        <authorList>
            <person name="Zhou Z."/>
            <person name="Liu Y."/>
            <person name="Xu W."/>
            <person name="Pan J."/>
            <person name="Luo Z.H."/>
            <person name="Li M."/>
        </authorList>
    </citation>
    <scope>NUCLEOTIDE SEQUENCE [LARGE SCALE GENOMIC DNA]</scope>
    <source>
        <strain evidence="1">HyVt-380</strain>
    </source>
</reference>